<proteinExistence type="predicted"/>
<dbReference type="AlphaFoldDB" id="A0A9P5NHY9"/>
<evidence type="ECO:0000313" key="2">
    <source>
        <dbReference type="Proteomes" id="UP000724874"/>
    </source>
</evidence>
<name>A0A9P5NHY9_GYMJU</name>
<evidence type="ECO:0000313" key="1">
    <source>
        <dbReference type="EMBL" id="KAF8893713.1"/>
    </source>
</evidence>
<dbReference type="Proteomes" id="UP000724874">
    <property type="component" value="Unassembled WGS sequence"/>
</dbReference>
<dbReference type="OrthoDB" id="2570580at2759"/>
<protein>
    <submittedName>
        <fullName evidence="1">Uncharacterized protein</fullName>
    </submittedName>
</protein>
<organism evidence="1 2">
    <name type="scientific">Gymnopilus junonius</name>
    <name type="common">Spectacular rustgill mushroom</name>
    <name type="synonym">Gymnopilus spectabilis subsp. junonius</name>
    <dbReference type="NCBI Taxonomy" id="109634"/>
    <lineage>
        <taxon>Eukaryota</taxon>
        <taxon>Fungi</taxon>
        <taxon>Dikarya</taxon>
        <taxon>Basidiomycota</taxon>
        <taxon>Agaricomycotina</taxon>
        <taxon>Agaricomycetes</taxon>
        <taxon>Agaricomycetidae</taxon>
        <taxon>Agaricales</taxon>
        <taxon>Agaricineae</taxon>
        <taxon>Hymenogastraceae</taxon>
        <taxon>Gymnopilus</taxon>
    </lineage>
</organism>
<accession>A0A9P5NHY9</accession>
<keyword evidence="2" id="KW-1185">Reference proteome</keyword>
<dbReference type="EMBL" id="JADNYJ010000066">
    <property type="protein sequence ID" value="KAF8893713.1"/>
    <property type="molecule type" value="Genomic_DNA"/>
</dbReference>
<reference evidence="1" key="1">
    <citation type="submission" date="2020-11" db="EMBL/GenBank/DDBJ databases">
        <authorList>
            <consortium name="DOE Joint Genome Institute"/>
            <person name="Ahrendt S."/>
            <person name="Riley R."/>
            <person name="Andreopoulos W."/>
            <person name="LaButti K."/>
            <person name="Pangilinan J."/>
            <person name="Ruiz-duenas F.J."/>
            <person name="Barrasa J.M."/>
            <person name="Sanchez-Garcia M."/>
            <person name="Camarero S."/>
            <person name="Miyauchi S."/>
            <person name="Serrano A."/>
            <person name="Linde D."/>
            <person name="Babiker R."/>
            <person name="Drula E."/>
            <person name="Ayuso-Fernandez I."/>
            <person name="Pacheco R."/>
            <person name="Padilla G."/>
            <person name="Ferreira P."/>
            <person name="Barriuso J."/>
            <person name="Kellner H."/>
            <person name="Castanera R."/>
            <person name="Alfaro M."/>
            <person name="Ramirez L."/>
            <person name="Pisabarro A.G."/>
            <person name="Kuo A."/>
            <person name="Tritt A."/>
            <person name="Lipzen A."/>
            <person name="He G."/>
            <person name="Yan M."/>
            <person name="Ng V."/>
            <person name="Cullen D."/>
            <person name="Martin F."/>
            <person name="Rosso M.-N."/>
            <person name="Henrissat B."/>
            <person name="Hibbett D."/>
            <person name="Martinez A.T."/>
            <person name="Grigoriev I.V."/>
        </authorList>
    </citation>
    <scope>NUCLEOTIDE SEQUENCE</scope>
    <source>
        <strain evidence="1">AH 44721</strain>
    </source>
</reference>
<gene>
    <name evidence="1" type="ORF">CPB84DRAFT_1837309</name>
</gene>
<sequence>MYRVFLGAPTAADIDGDPSSYSWRTISSTTGRTLSAKSSERVPAQVERAESLVLPFLPATLEAASHRISLIYKDVIFNDGPEEDSFLSPEEEGKDEQVVSIFRDAEQTTLITWPPTAPEDNESRESFAGPSFLLDKSSKSASELSLPSSQAVETRLFDTQDAESQSFGNYSDASSIARFPSFHFNLHTLASLTHLSASKVKGSKKVNVLLAVLEQVSILNMILGDEEGTVCKLTAWREVAEEWGGAGKAVAAKRGDIVHIENIMAACDPAASTTLTASPYLKSQLFICFRTMPYIHEDGRLRPDLRLGISEPSVRKVAALVAWFEHMAGLKSV</sequence>
<comment type="caution">
    <text evidence="1">The sequence shown here is derived from an EMBL/GenBank/DDBJ whole genome shotgun (WGS) entry which is preliminary data.</text>
</comment>